<dbReference type="InterPro" id="IPR002371">
    <property type="entry name" value="FlgK"/>
</dbReference>
<keyword evidence="9" id="KW-0966">Cell projection</keyword>
<reference evidence="9 10" key="1">
    <citation type="submission" date="2017-07" db="EMBL/GenBank/DDBJ databases">
        <authorList>
            <person name="Sun Z.S."/>
            <person name="Albrecht U."/>
            <person name="Echele G."/>
            <person name="Lee C.C."/>
        </authorList>
    </citation>
    <scope>NUCLEOTIDE SEQUENCE [LARGE SCALE GENOMIC DNA]</scope>
    <source>
        <strain evidence="9 10">CGMCC 1.12672</strain>
    </source>
</reference>
<dbReference type="NCBIfam" id="TIGR02492">
    <property type="entry name" value="flgK_ends"/>
    <property type="match status" value="1"/>
</dbReference>
<evidence type="ECO:0000256" key="4">
    <source>
        <dbReference type="ARBA" id="ARBA00016244"/>
    </source>
</evidence>
<evidence type="ECO:0000256" key="5">
    <source>
        <dbReference type="ARBA" id="ARBA00022525"/>
    </source>
</evidence>
<proteinExistence type="inferred from homology"/>
<dbReference type="EMBL" id="OBMI01000001">
    <property type="protein sequence ID" value="SOB80212.1"/>
    <property type="molecule type" value="Genomic_DNA"/>
</dbReference>
<keyword evidence="6" id="KW-0975">Bacterial flagellum</keyword>
<dbReference type="AlphaFoldDB" id="A0A285QJF9"/>
<dbReference type="GO" id="GO:0009424">
    <property type="term" value="C:bacterial-type flagellum hook"/>
    <property type="evidence" value="ECO:0007669"/>
    <property type="project" value="InterPro"/>
</dbReference>
<dbReference type="SUPFAM" id="SSF64518">
    <property type="entry name" value="Phase 1 flagellin"/>
    <property type="match status" value="1"/>
</dbReference>
<protein>
    <recommendedName>
        <fullName evidence="4">Flagellar hook-associated protein 1</fullName>
    </recommendedName>
</protein>
<feature type="domain" description="Flagellar basal-body/hook protein C-terminal" evidence="7">
    <location>
        <begin position="413"/>
        <end position="449"/>
    </location>
</feature>
<evidence type="ECO:0000256" key="1">
    <source>
        <dbReference type="ARBA" id="ARBA00004365"/>
    </source>
</evidence>
<evidence type="ECO:0000259" key="8">
    <source>
        <dbReference type="Pfam" id="PF22638"/>
    </source>
</evidence>
<feature type="domain" description="Flagellar hook-associated protein FlgK helical" evidence="8">
    <location>
        <begin position="106"/>
        <end position="324"/>
    </location>
</feature>
<evidence type="ECO:0000256" key="6">
    <source>
        <dbReference type="ARBA" id="ARBA00023143"/>
    </source>
</evidence>
<organism evidence="9 10">
    <name type="scientific">Sphingomonas guangdongensis</name>
    <dbReference type="NCBI Taxonomy" id="1141890"/>
    <lineage>
        <taxon>Bacteria</taxon>
        <taxon>Pseudomonadati</taxon>
        <taxon>Pseudomonadota</taxon>
        <taxon>Alphaproteobacteria</taxon>
        <taxon>Sphingomonadales</taxon>
        <taxon>Sphingomonadaceae</taxon>
        <taxon>Sphingomonas</taxon>
    </lineage>
</organism>
<evidence type="ECO:0000313" key="10">
    <source>
        <dbReference type="Proteomes" id="UP000219494"/>
    </source>
</evidence>
<dbReference type="GO" id="GO:0044780">
    <property type="term" value="P:bacterial-type flagellum assembly"/>
    <property type="evidence" value="ECO:0007669"/>
    <property type="project" value="InterPro"/>
</dbReference>
<keyword evidence="9" id="KW-0282">Flagellum</keyword>
<evidence type="ECO:0000256" key="3">
    <source>
        <dbReference type="ARBA" id="ARBA00009677"/>
    </source>
</evidence>
<keyword evidence="9" id="KW-0969">Cilium</keyword>
<comment type="similarity">
    <text evidence="3">Belongs to the flagella basal body rod proteins family.</text>
</comment>
<dbReference type="InterPro" id="IPR010930">
    <property type="entry name" value="Flg_bb/hook_C_dom"/>
</dbReference>
<dbReference type="PANTHER" id="PTHR30033">
    <property type="entry name" value="FLAGELLAR HOOK-ASSOCIATED PROTEIN 1"/>
    <property type="match status" value="1"/>
</dbReference>
<dbReference type="OrthoDB" id="7181295at2"/>
<name>A0A285QJF9_9SPHN</name>
<dbReference type="Pfam" id="PF06429">
    <property type="entry name" value="Flg_bbr_C"/>
    <property type="match status" value="1"/>
</dbReference>
<dbReference type="Proteomes" id="UP000219494">
    <property type="component" value="Unassembled WGS sequence"/>
</dbReference>
<evidence type="ECO:0000256" key="2">
    <source>
        <dbReference type="ARBA" id="ARBA00004613"/>
    </source>
</evidence>
<keyword evidence="10" id="KW-1185">Reference proteome</keyword>
<sequence length="451" mass="46258">MSDLLSIGASGARTYQTALGVASENIANAATPGYSRRSALIREVGRTNSIAIGQTVKLSGSGSHVTGVTRASDSFKSAEVRSSGADLARTEAGVVWIDRIEGALVGNQLSDRLSQFFASAKNLAADPAATAPRTVLLEDARSLAAGFASTAIALDSAAAELDAQGKDAATELGDLAQSLVRINRGLTRASANSAPQAQLLDERDRLLDAMTGITNINVAFDDYGRAIVRAGGATGPVIADLENAALISFASSPTGAVAISASHADTTSMIEPSGGMLAGLIDGAGRIAAARESLNVLAKDFTDQTTALQANGRTLDNTPGVALFEITGTDATTMLVNPLIDARGIAAAAVGEGARGNGNMTALANLRIAADWEGTFDDVVTENAALLATRRNVAEAQGSIHSAAVAARDGAVGVDLDEEAVNLIRFQQAYQASSRVIQVARDILQTIIDIR</sequence>
<dbReference type="GO" id="GO:0005198">
    <property type="term" value="F:structural molecule activity"/>
    <property type="evidence" value="ECO:0007669"/>
    <property type="project" value="InterPro"/>
</dbReference>
<gene>
    <name evidence="9" type="ORF">SAMN06297144_0945</name>
</gene>
<evidence type="ECO:0000259" key="7">
    <source>
        <dbReference type="Pfam" id="PF06429"/>
    </source>
</evidence>
<comment type="subcellular location">
    <subcellularLocation>
        <location evidence="1">Bacterial flagellum</location>
    </subcellularLocation>
    <subcellularLocation>
        <location evidence="2">Secreted</location>
    </subcellularLocation>
</comment>
<dbReference type="PANTHER" id="PTHR30033:SF2">
    <property type="entry name" value="FLAGELLAR HOOK PROTEIN"/>
    <property type="match status" value="1"/>
</dbReference>
<dbReference type="Pfam" id="PF22638">
    <property type="entry name" value="FlgK_D1"/>
    <property type="match status" value="1"/>
</dbReference>
<dbReference type="RefSeq" id="WP_097062775.1">
    <property type="nucleotide sequence ID" value="NZ_OBMI01000001.1"/>
</dbReference>
<dbReference type="InterPro" id="IPR053927">
    <property type="entry name" value="FlgK_helical"/>
</dbReference>
<accession>A0A285QJF9</accession>
<dbReference type="GO" id="GO:0005576">
    <property type="term" value="C:extracellular region"/>
    <property type="evidence" value="ECO:0007669"/>
    <property type="project" value="UniProtKB-SubCell"/>
</dbReference>
<keyword evidence="5" id="KW-0964">Secreted</keyword>
<evidence type="ECO:0000313" key="9">
    <source>
        <dbReference type="EMBL" id="SOB80212.1"/>
    </source>
</evidence>